<proteinExistence type="predicted"/>
<feature type="compositionally biased region" description="Basic and acidic residues" evidence="1">
    <location>
        <begin position="43"/>
        <end position="53"/>
    </location>
</feature>
<feature type="region of interest" description="Disordered" evidence="1">
    <location>
        <begin position="381"/>
        <end position="405"/>
    </location>
</feature>
<feature type="region of interest" description="Disordered" evidence="1">
    <location>
        <begin position="38"/>
        <end position="84"/>
    </location>
</feature>
<dbReference type="EMBL" id="KV744998">
    <property type="protein sequence ID" value="OCK79574.1"/>
    <property type="molecule type" value="Genomic_DNA"/>
</dbReference>
<dbReference type="PANTHER" id="PTHR37490:SF3">
    <property type="entry name" value="DUF3431 DOMAIN CONTAINING PROTEIN"/>
    <property type="match status" value="1"/>
</dbReference>
<dbReference type="OrthoDB" id="426718at2759"/>
<dbReference type="AlphaFoldDB" id="A0A8E2JEH6"/>
<dbReference type="PANTHER" id="PTHR37490">
    <property type="entry name" value="EXPRESSED PROTEIN"/>
    <property type="match status" value="1"/>
</dbReference>
<accession>A0A8E2JEH6</accession>
<evidence type="ECO:0000313" key="3">
    <source>
        <dbReference type="Proteomes" id="UP000250266"/>
    </source>
</evidence>
<name>A0A8E2JEH6_9PEZI</name>
<dbReference type="InterPro" id="IPR021838">
    <property type="entry name" value="DUF3431"/>
</dbReference>
<protein>
    <submittedName>
        <fullName evidence="2">Uncharacterized protein</fullName>
    </submittedName>
</protein>
<dbReference type="Pfam" id="PF11913">
    <property type="entry name" value="DUF3431"/>
    <property type="match status" value="1"/>
</dbReference>
<keyword evidence="3" id="KW-1185">Reference proteome</keyword>
<organism evidence="2 3">
    <name type="scientific">Lepidopterella palustris CBS 459.81</name>
    <dbReference type="NCBI Taxonomy" id="1314670"/>
    <lineage>
        <taxon>Eukaryota</taxon>
        <taxon>Fungi</taxon>
        <taxon>Dikarya</taxon>
        <taxon>Ascomycota</taxon>
        <taxon>Pezizomycotina</taxon>
        <taxon>Dothideomycetes</taxon>
        <taxon>Pleosporomycetidae</taxon>
        <taxon>Mytilinidiales</taxon>
        <taxon>Argynnaceae</taxon>
        <taxon>Lepidopterella</taxon>
    </lineage>
</organism>
<sequence length="405" mass="46423">MSSGFLRIVWSRRLLFALATIFLLFVFFQSIPPGYLSPPPHELTQKPSKEDKTTPGPVKPTQEPPKSKPEPVKPTTEPKAPQQLSKTVVIARLQKEDVNWLQDELPNIQAAVYTVDDPTAPLHPPKNKGHEAMVYLSYLIDHYDKLPDVMIFLHSHRWAWHNNDLLQSDAVNVINALSSPYVQRQGYVNVRCHWEPGCPEWMHPLDPSTRTDISKPEEQELAKAFGELYPGRKVPETLAQPCCAQFALSKSFAQNITLARYVEIRNWLLNTPLPDEISGRIWEYLWQYLFTDEPVVCPRMDICYCDGFGICFGGEKQFTEWFDLRAEQRKLQAALGALEDGDNEEEQKSKSSDGSTQYIADELRKKIQEIDDSLRIKLEEAKKRGEDPRNRAKDCGRPWKEGDGF</sequence>
<evidence type="ECO:0000256" key="1">
    <source>
        <dbReference type="SAM" id="MobiDB-lite"/>
    </source>
</evidence>
<dbReference type="Proteomes" id="UP000250266">
    <property type="component" value="Unassembled WGS sequence"/>
</dbReference>
<reference evidence="2 3" key="1">
    <citation type="journal article" date="2016" name="Nat. Commun.">
        <title>Ectomycorrhizal ecology is imprinted in the genome of the dominant symbiotic fungus Cenococcum geophilum.</title>
        <authorList>
            <consortium name="DOE Joint Genome Institute"/>
            <person name="Peter M."/>
            <person name="Kohler A."/>
            <person name="Ohm R.A."/>
            <person name="Kuo A."/>
            <person name="Krutzmann J."/>
            <person name="Morin E."/>
            <person name="Arend M."/>
            <person name="Barry K.W."/>
            <person name="Binder M."/>
            <person name="Choi C."/>
            <person name="Clum A."/>
            <person name="Copeland A."/>
            <person name="Grisel N."/>
            <person name="Haridas S."/>
            <person name="Kipfer T."/>
            <person name="LaButti K."/>
            <person name="Lindquist E."/>
            <person name="Lipzen A."/>
            <person name="Maire R."/>
            <person name="Meier B."/>
            <person name="Mihaltcheva S."/>
            <person name="Molinier V."/>
            <person name="Murat C."/>
            <person name="Poggeler S."/>
            <person name="Quandt C.A."/>
            <person name="Sperisen C."/>
            <person name="Tritt A."/>
            <person name="Tisserant E."/>
            <person name="Crous P.W."/>
            <person name="Henrissat B."/>
            <person name="Nehls U."/>
            <person name="Egli S."/>
            <person name="Spatafora J.W."/>
            <person name="Grigoriev I.V."/>
            <person name="Martin F.M."/>
        </authorList>
    </citation>
    <scope>NUCLEOTIDE SEQUENCE [LARGE SCALE GENOMIC DNA]</scope>
    <source>
        <strain evidence="2 3">CBS 459.81</strain>
    </source>
</reference>
<feature type="region of interest" description="Disordered" evidence="1">
    <location>
        <begin position="337"/>
        <end position="357"/>
    </location>
</feature>
<evidence type="ECO:0000313" key="2">
    <source>
        <dbReference type="EMBL" id="OCK79574.1"/>
    </source>
</evidence>
<gene>
    <name evidence="2" type="ORF">K432DRAFT_382955</name>
</gene>